<evidence type="ECO:0000313" key="2">
    <source>
        <dbReference type="Proteomes" id="UP000594263"/>
    </source>
</evidence>
<name>A0A7N0TJN8_KALFE</name>
<reference evidence="1" key="1">
    <citation type="submission" date="2021-01" db="UniProtKB">
        <authorList>
            <consortium name="EnsemblPlants"/>
        </authorList>
    </citation>
    <scope>IDENTIFICATION</scope>
</reference>
<organism evidence="1 2">
    <name type="scientific">Kalanchoe fedtschenkoi</name>
    <name type="common">Lavender scallops</name>
    <name type="synonym">South American air plant</name>
    <dbReference type="NCBI Taxonomy" id="63787"/>
    <lineage>
        <taxon>Eukaryota</taxon>
        <taxon>Viridiplantae</taxon>
        <taxon>Streptophyta</taxon>
        <taxon>Embryophyta</taxon>
        <taxon>Tracheophyta</taxon>
        <taxon>Spermatophyta</taxon>
        <taxon>Magnoliopsida</taxon>
        <taxon>eudicotyledons</taxon>
        <taxon>Gunneridae</taxon>
        <taxon>Pentapetalae</taxon>
        <taxon>Saxifragales</taxon>
        <taxon>Crassulaceae</taxon>
        <taxon>Kalanchoe</taxon>
    </lineage>
</organism>
<dbReference type="AlphaFoldDB" id="A0A7N0TJN8"/>
<sequence length="113" mass="13005">MRVWPWLISLCKSCPFRHSTDPSKLENSIHVSPTIATSTQASTKREPIDVNRKLRSSLRRTTGSEPRPKYKSRIKKVQWLDALGKDLAVVKEIKAVKEDDEDQMRRVCICTIL</sequence>
<accession>A0A7N0TJN8</accession>
<dbReference type="PANTHER" id="PTHR33401">
    <property type="entry name" value="LIGHT-HARVESTING COMPLEX-LIKE PROTEIN OHP2, CHLOROPLASTIC"/>
    <property type="match status" value="1"/>
</dbReference>
<protein>
    <submittedName>
        <fullName evidence="1">Uncharacterized protein</fullName>
    </submittedName>
</protein>
<keyword evidence="2" id="KW-1185">Reference proteome</keyword>
<proteinExistence type="predicted"/>
<evidence type="ECO:0000313" key="1">
    <source>
        <dbReference type="EnsemblPlants" id="Kaladp0039s0156.1.v1.1"/>
    </source>
</evidence>
<dbReference type="PANTHER" id="PTHR33401:SF13">
    <property type="entry name" value="EXPRESSED PROTEIN"/>
    <property type="match status" value="1"/>
</dbReference>
<dbReference type="Gramene" id="Kaladp0039s0156.1.v1.1">
    <property type="protein sequence ID" value="Kaladp0039s0156.1.v1.1"/>
    <property type="gene ID" value="Kaladp0039s0156.v1.1"/>
</dbReference>
<dbReference type="Proteomes" id="UP000594263">
    <property type="component" value="Unplaced"/>
</dbReference>
<dbReference type="EnsemblPlants" id="Kaladp0039s0156.1.v1.1">
    <property type="protein sequence ID" value="Kaladp0039s0156.1.v1.1"/>
    <property type="gene ID" value="Kaladp0039s0156.v1.1"/>
</dbReference>